<dbReference type="Gene3D" id="3.40.50.2300">
    <property type="match status" value="1"/>
</dbReference>
<feature type="modified residue" description="4-aspartylphosphate" evidence="1">
    <location>
        <position position="55"/>
    </location>
</feature>
<dbReference type="InterPro" id="IPR001789">
    <property type="entry name" value="Sig_transdc_resp-reg_receiver"/>
</dbReference>
<protein>
    <submittedName>
        <fullName evidence="4">Two component transcriptional regulator, LytTR family</fullName>
    </submittedName>
</protein>
<feature type="domain" description="HTH LytTR-type" evidence="3">
    <location>
        <begin position="139"/>
        <end position="207"/>
    </location>
</feature>
<dbReference type="HOGENOM" id="CLU_000445_14_1_10"/>
<organism evidence="4 5">
    <name type="scientific">Haliscomenobacter hydrossis (strain ATCC 27775 / DSM 1100 / LMG 10767 / O)</name>
    <dbReference type="NCBI Taxonomy" id="760192"/>
    <lineage>
        <taxon>Bacteria</taxon>
        <taxon>Pseudomonadati</taxon>
        <taxon>Bacteroidota</taxon>
        <taxon>Saprospiria</taxon>
        <taxon>Saprospirales</taxon>
        <taxon>Haliscomenobacteraceae</taxon>
        <taxon>Haliscomenobacter</taxon>
    </lineage>
</organism>
<dbReference type="OrthoDB" id="2168082at2"/>
<evidence type="ECO:0000259" key="3">
    <source>
        <dbReference type="PROSITE" id="PS50930"/>
    </source>
</evidence>
<name>F4L156_HALH1</name>
<keyword evidence="5" id="KW-1185">Reference proteome</keyword>
<dbReference type="PANTHER" id="PTHR45526:SF1">
    <property type="entry name" value="TRANSCRIPTIONAL REGULATORY PROTEIN DCUR-RELATED"/>
    <property type="match status" value="1"/>
</dbReference>
<dbReference type="RefSeq" id="WP_013767323.1">
    <property type="nucleotide sequence ID" value="NC_015510.1"/>
</dbReference>
<dbReference type="Pfam" id="PF00072">
    <property type="entry name" value="Response_reg"/>
    <property type="match status" value="1"/>
</dbReference>
<evidence type="ECO:0000259" key="2">
    <source>
        <dbReference type="PROSITE" id="PS50110"/>
    </source>
</evidence>
<dbReference type="GO" id="GO:0003677">
    <property type="term" value="F:DNA binding"/>
    <property type="evidence" value="ECO:0007669"/>
    <property type="project" value="InterPro"/>
</dbReference>
<dbReference type="Proteomes" id="UP000008461">
    <property type="component" value="Chromosome"/>
</dbReference>
<evidence type="ECO:0000256" key="1">
    <source>
        <dbReference type="PROSITE-ProRule" id="PRU00169"/>
    </source>
</evidence>
<gene>
    <name evidence="4" type="ordered locus">Halhy_4960</name>
</gene>
<reference key="2">
    <citation type="submission" date="2011-04" db="EMBL/GenBank/DDBJ databases">
        <title>Complete sequence of chromosome of Haliscomenobacter hydrossis DSM 1100.</title>
        <authorList>
            <consortium name="US DOE Joint Genome Institute (JGI-PGF)"/>
            <person name="Lucas S."/>
            <person name="Han J."/>
            <person name="Lapidus A."/>
            <person name="Bruce D."/>
            <person name="Goodwin L."/>
            <person name="Pitluck S."/>
            <person name="Peters L."/>
            <person name="Kyrpides N."/>
            <person name="Mavromatis K."/>
            <person name="Ivanova N."/>
            <person name="Ovchinnikova G."/>
            <person name="Pagani I."/>
            <person name="Daligault H."/>
            <person name="Detter J.C."/>
            <person name="Han C."/>
            <person name="Land M."/>
            <person name="Hauser L."/>
            <person name="Markowitz V."/>
            <person name="Cheng J.-F."/>
            <person name="Hugenholtz P."/>
            <person name="Woyke T."/>
            <person name="Wu D."/>
            <person name="Verbarg S."/>
            <person name="Frueling A."/>
            <person name="Brambilla E."/>
            <person name="Klenk H.-P."/>
            <person name="Eisen J.A."/>
        </authorList>
    </citation>
    <scope>NUCLEOTIDE SEQUENCE</scope>
    <source>
        <strain>DSM 1100</strain>
    </source>
</reference>
<dbReference type="AlphaFoldDB" id="F4L156"/>
<dbReference type="SMART" id="SM00850">
    <property type="entry name" value="LytTR"/>
    <property type="match status" value="1"/>
</dbReference>
<dbReference type="KEGG" id="hhy:Halhy_4960"/>
<dbReference type="PROSITE" id="PS50110">
    <property type="entry name" value="RESPONSE_REGULATORY"/>
    <property type="match status" value="1"/>
</dbReference>
<dbReference type="Pfam" id="PF04397">
    <property type="entry name" value="LytTR"/>
    <property type="match status" value="1"/>
</dbReference>
<dbReference type="PROSITE" id="PS50930">
    <property type="entry name" value="HTH_LYTTR"/>
    <property type="match status" value="1"/>
</dbReference>
<dbReference type="SMART" id="SM00448">
    <property type="entry name" value="REC"/>
    <property type="match status" value="1"/>
</dbReference>
<sequence length="238" mass="27384">MKFKCYIVDDEPLALNVIEQHLAKFKQFEVCGKSTEPLEALSQIKILQPDLIFLDIQMPEITGLELIESIQNKPAIIITTAYREYAVEGFELNVLDYLVKPIPFKRFIKAIDKFLEQKLAHTPIPVVAPVLPVHDHAFLLVKAERKTIKVAIDDILYVEGVKDYVKIVLKDQKIMTKTSIGNFFNELPAERFVRIHKSFVVAIDKIEAYTAHDVEIQKMELPIGRMYKEAFLKVMEGR</sequence>
<dbReference type="GO" id="GO:0000156">
    <property type="term" value="F:phosphorelay response regulator activity"/>
    <property type="evidence" value="ECO:0007669"/>
    <property type="project" value="TreeGrafter"/>
</dbReference>
<dbReference type="InterPro" id="IPR007492">
    <property type="entry name" value="LytTR_DNA-bd_dom"/>
</dbReference>
<dbReference type="SUPFAM" id="SSF52172">
    <property type="entry name" value="CheY-like"/>
    <property type="match status" value="1"/>
</dbReference>
<dbReference type="InterPro" id="IPR051271">
    <property type="entry name" value="2C-system_Tx_regulators"/>
</dbReference>
<accession>F4L156</accession>
<evidence type="ECO:0000313" key="4">
    <source>
        <dbReference type="EMBL" id="AEE52788.1"/>
    </source>
</evidence>
<dbReference type="STRING" id="760192.Halhy_4960"/>
<dbReference type="EMBL" id="CP002691">
    <property type="protein sequence ID" value="AEE52788.1"/>
    <property type="molecule type" value="Genomic_DNA"/>
</dbReference>
<dbReference type="InterPro" id="IPR011006">
    <property type="entry name" value="CheY-like_superfamily"/>
</dbReference>
<keyword evidence="1" id="KW-0597">Phosphoprotein</keyword>
<dbReference type="Gene3D" id="2.40.50.1020">
    <property type="entry name" value="LytTr DNA-binding domain"/>
    <property type="match status" value="1"/>
</dbReference>
<proteinExistence type="predicted"/>
<evidence type="ECO:0000313" key="5">
    <source>
        <dbReference type="Proteomes" id="UP000008461"/>
    </source>
</evidence>
<dbReference type="PANTHER" id="PTHR45526">
    <property type="entry name" value="TRANSCRIPTIONAL REGULATORY PROTEIN DPIA"/>
    <property type="match status" value="1"/>
</dbReference>
<reference evidence="4 5" key="1">
    <citation type="journal article" date="2011" name="Stand. Genomic Sci.">
        <title>Complete genome sequence of Haliscomenobacter hydrossis type strain (O).</title>
        <authorList>
            <consortium name="US DOE Joint Genome Institute (JGI-PGF)"/>
            <person name="Daligault H."/>
            <person name="Lapidus A."/>
            <person name="Zeytun A."/>
            <person name="Nolan M."/>
            <person name="Lucas S."/>
            <person name="Del Rio T.G."/>
            <person name="Tice H."/>
            <person name="Cheng J.F."/>
            <person name="Tapia R."/>
            <person name="Han C."/>
            <person name="Goodwin L."/>
            <person name="Pitluck S."/>
            <person name="Liolios K."/>
            <person name="Pagani I."/>
            <person name="Ivanova N."/>
            <person name="Huntemann M."/>
            <person name="Mavromatis K."/>
            <person name="Mikhailova N."/>
            <person name="Pati A."/>
            <person name="Chen A."/>
            <person name="Palaniappan K."/>
            <person name="Land M."/>
            <person name="Hauser L."/>
            <person name="Brambilla E.M."/>
            <person name="Rohde M."/>
            <person name="Verbarg S."/>
            <person name="Goker M."/>
            <person name="Bristow J."/>
            <person name="Eisen J.A."/>
            <person name="Markowitz V."/>
            <person name="Hugenholtz P."/>
            <person name="Kyrpides N.C."/>
            <person name="Klenk H.P."/>
            <person name="Woyke T."/>
        </authorList>
    </citation>
    <scope>NUCLEOTIDE SEQUENCE [LARGE SCALE GENOMIC DNA]</scope>
    <source>
        <strain evidence="5">ATCC 27775 / DSM 1100 / LMG 10767 / O</strain>
    </source>
</reference>
<dbReference type="eggNOG" id="COG3279">
    <property type="taxonomic scope" value="Bacteria"/>
</dbReference>
<feature type="domain" description="Response regulatory" evidence="2">
    <location>
        <begin position="4"/>
        <end position="115"/>
    </location>
</feature>